<organism evidence="1 2">
    <name type="scientific">Smallanthus sonchifolius</name>
    <dbReference type="NCBI Taxonomy" id="185202"/>
    <lineage>
        <taxon>Eukaryota</taxon>
        <taxon>Viridiplantae</taxon>
        <taxon>Streptophyta</taxon>
        <taxon>Embryophyta</taxon>
        <taxon>Tracheophyta</taxon>
        <taxon>Spermatophyta</taxon>
        <taxon>Magnoliopsida</taxon>
        <taxon>eudicotyledons</taxon>
        <taxon>Gunneridae</taxon>
        <taxon>Pentapetalae</taxon>
        <taxon>asterids</taxon>
        <taxon>campanulids</taxon>
        <taxon>Asterales</taxon>
        <taxon>Asteraceae</taxon>
        <taxon>Asteroideae</taxon>
        <taxon>Heliantheae alliance</taxon>
        <taxon>Millerieae</taxon>
        <taxon>Smallanthus</taxon>
    </lineage>
</organism>
<gene>
    <name evidence="1" type="ORF">L1987_25004</name>
</gene>
<evidence type="ECO:0000313" key="2">
    <source>
        <dbReference type="Proteomes" id="UP001056120"/>
    </source>
</evidence>
<dbReference type="Proteomes" id="UP001056120">
    <property type="component" value="Linkage Group LG08"/>
</dbReference>
<proteinExistence type="predicted"/>
<evidence type="ECO:0000313" key="1">
    <source>
        <dbReference type="EMBL" id="KAI3809037.1"/>
    </source>
</evidence>
<accession>A0ACB9IPP4</accession>
<comment type="caution">
    <text evidence="1">The sequence shown here is derived from an EMBL/GenBank/DDBJ whole genome shotgun (WGS) entry which is preliminary data.</text>
</comment>
<reference evidence="2" key="1">
    <citation type="journal article" date="2022" name="Mol. Ecol. Resour.">
        <title>The genomes of chicory, endive, great burdock and yacon provide insights into Asteraceae palaeo-polyploidization history and plant inulin production.</title>
        <authorList>
            <person name="Fan W."/>
            <person name="Wang S."/>
            <person name="Wang H."/>
            <person name="Wang A."/>
            <person name="Jiang F."/>
            <person name="Liu H."/>
            <person name="Zhao H."/>
            <person name="Xu D."/>
            <person name="Zhang Y."/>
        </authorList>
    </citation>
    <scope>NUCLEOTIDE SEQUENCE [LARGE SCALE GENOMIC DNA]</scope>
    <source>
        <strain evidence="2">cv. Yunnan</strain>
    </source>
</reference>
<dbReference type="EMBL" id="CM042025">
    <property type="protein sequence ID" value="KAI3809037.1"/>
    <property type="molecule type" value="Genomic_DNA"/>
</dbReference>
<reference evidence="1 2" key="2">
    <citation type="journal article" date="2022" name="Mol. Ecol. Resour.">
        <title>The genomes of chicory, endive, great burdock and yacon provide insights into Asteraceae paleo-polyploidization history and plant inulin production.</title>
        <authorList>
            <person name="Fan W."/>
            <person name="Wang S."/>
            <person name="Wang H."/>
            <person name="Wang A."/>
            <person name="Jiang F."/>
            <person name="Liu H."/>
            <person name="Zhao H."/>
            <person name="Xu D."/>
            <person name="Zhang Y."/>
        </authorList>
    </citation>
    <scope>NUCLEOTIDE SEQUENCE [LARGE SCALE GENOMIC DNA]</scope>
    <source>
        <strain evidence="2">cv. Yunnan</strain>
        <tissue evidence="1">Leaves</tissue>
    </source>
</reference>
<sequence>MTEILMCHMLNDKTPLVEFGGVTDWYQSQHMHIHCIACMMTSYISPSVDEGQVIRIASSSPVVTLGESSEHHPLPSEGSKTKPSEESLTPPSSVGYGGPSQVHVMDDTQH</sequence>
<protein>
    <submittedName>
        <fullName evidence="1">Uncharacterized protein</fullName>
    </submittedName>
</protein>
<keyword evidence="2" id="KW-1185">Reference proteome</keyword>
<name>A0ACB9IPP4_9ASTR</name>